<dbReference type="Gene3D" id="3.60.15.10">
    <property type="entry name" value="Ribonuclease Z/Hydroxyacylglutathione hydrolase-like"/>
    <property type="match status" value="1"/>
</dbReference>
<evidence type="ECO:0000313" key="2">
    <source>
        <dbReference type="Proteomes" id="UP000769157"/>
    </source>
</evidence>
<dbReference type="PANTHER" id="PTHR33835">
    <property type="entry name" value="YALI0C07656P"/>
    <property type="match status" value="1"/>
</dbReference>
<proteinExistence type="predicted"/>
<dbReference type="GeneID" id="70235558"/>
<evidence type="ECO:0000313" key="1">
    <source>
        <dbReference type="EMBL" id="KAH3665409.1"/>
    </source>
</evidence>
<dbReference type="AlphaFoldDB" id="A0A9P8P5L6"/>
<dbReference type="RefSeq" id="XP_046060613.1">
    <property type="nucleotide sequence ID" value="XM_046204583.1"/>
</dbReference>
<protein>
    <submittedName>
        <fullName evidence="1">Uncharacterized protein</fullName>
    </submittedName>
</protein>
<comment type="caution">
    <text evidence="1">The sequence shown here is derived from an EMBL/GenBank/DDBJ whole genome shotgun (WGS) entry which is preliminary data.</text>
</comment>
<dbReference type="InterPro" id="IPR025638">
    <property type="entry name" value="DUF4336"/>
</dbReference>
<sequence>MGYPKVIGGVSRNAYPGVYTHSCRFVRSGLIDFGARMTVITGPKSFIVWSAIPFDEQMIASLNKSIIDAGDLKLGESFTDKLSHIIIPDAEHTMAVKSWKAKLPNVRVLGIEGVSDAIAKLTDITIPFKANQKILAVDELFDYGLDETKDSALLASDLQFMFLPYYSNKELMAFHPSQKVLLCADVLFNVQSADIRTPESDIYNEQFEGKETFNWAQKLAFKSLFSVGTRANKFLINSQIHKSDNFAQSLEKMLSTWQPERIIPCHGDTIDRNGTAVFRRAFGSILSS</sequence>
<name>A0A9P8P5L6_9ASCO</name>
<reference evidence="1" key="2">
    <citation type="submission" date="2021-01" db="EMBL/GenBank/DDBJ databases">
        <authorList>
            <person name="Schikora-Tamarit M.A."/>
        </authorList>
    </citation>
    <scope>NUCLEOTIDE SEQUENCE</scope>
    <source>
        <strain evidence="1">CBS6075</strain>
    </source>
</reference>
<accession>A0A9P8P5L6</accession>
<keyword evidence="2" id="KW-1185">Reference proteome</keyword>
<dbReference type="PANTHER" id="PTHR33835:SF1">
    <property type="entry name" value="METALLO-BETA-LACTAMASE DOMAIN-CONTAINING PROTEIN"/>
    <property type="match status" value="1"/>
</dbReference>
<dbReference type="Proteomes" id="UP000769157">
    <property type="component" value="Unassembled WGS sequence"/>
</dbReference>
<organism evidence="1 2">
    <name type="scientific">Ogataea philodendri</name>
    <dbReference type="NCBI Taxonomy" id="1378263"/>
    <lineage>
        <taxon>Eukaryota</taxon>
        <taxon>Fungi</taxon>
        <taxon>Dikarya</taxon>
        <taxon>Ascomycota</taxon>
        <taxon>Saccharomycotina</taxon>
        <taxon>Pichiomycetes</taxon>
        <taxon>Pichiales</taxon>
        <taxon>Pichiaceae</taxon>
        <taxon>Ogataea</taxon>
    </lineage>
</organism>
<reference evidence="1" key="1">
    <citation type="journal article" date="2021" name="Open Biol.">
        <title>Shared evolutionary footprints suggest mitochondrial oxidative damage underlies multiple complex I losses in fungi.</title>
        <authorList>
            <person name="Schikora-Tamarit M.A."/>
            <person name="Marcet-Houben M."/>
            <person name="Nosek J."/>
            <person name="Gabaldon T."/>
        </authorList>
    </citation>
    <scope>NUCLEOTIDE SEQUENCE</scope>
    <source>
        <strain evidence="1">CBS6075</strain>
    </source>
</reference>
<dbReference type="EMBL" id="JAEUBE010000295">
    <property type="protein sequence ID" value="KAH3665409.1"/>
    <property type="molecule type" value="Genomic_DNA"/>
</dbReference>
<dbReference type="OrthoDB" id="421671at2759"/>
<dbReference type="SUPFAM" id="SSF56281">
    <property type="entry name" value="Metallo-hydrolase/oxidoreductase"/>
    <property type="match status" value="1"/>
</dbReference>
<dbReference type="InterPro" id="IPR036866">
    <property type="entry name" value="RibonucZ/Hydroxyglut_hydro"/>
</dbReference>
<gene>
    <name evidence="1" type="ORF">OGAPHI_003593</name>
</gene>